<gene>
    <name evidence="1" type="ORF">LARSCL_LOCUS19836</name>
</gene>
<proteinExistence type="predicted"/>
<sequence>MAVEATDVVLTAQILNSLPTISLIALPYWQSFSEFILIARNNSSILQRLLMWLELSWILLDIFNPDALLDKTTTTTTRKLILTHNIFLKISPPVIS</sequence>
<dbReference type="EMBL" id="CAXIEN010000398">
    <property type="protein sequence ID" value="CAL1296544.1"/>
    <property type="molecule type" value="Genomic_DNA"/>
</dbReference>
<accession>A0AAV2BKW5</accession>
<protein>
    <submittedName>
        <fullName evidence="1">Uncharacterized protein</fullName>
    </submittedName>
</protein>
<reference evidence="1 2" key="1">
    <citation type="submission" date="2024-04" db="EMBL/GenBank/DDBJ databases">
        <authorList>
            <person name="Rising A."/>
            <person name="Reimegard J."/>
            <person name="Sonavane S."/>
            <person name="Akerstrom W."/>
            <person name="Nylinder S."/>
            <person name="Hedman E."/>
            <person name="Kallberg Y."/>
        </authorList>
    </citation>
    <scope>NUCLEOTIDE SEQUENCE [LARGE SCALE GENOMIC DNA]</scope>
</reference>
<evidence type="ECO:0000313" key="2">
    <source>
        <dbReference type="Proteomes" id="UP001497382"/>
    </source>
</evidence>
<keyword evidence="2" id="KW-1185">Reference proteome</keyword>
<comment type="caution">
    <text evidence="1">The sequence shown here is derived from an EMBL/GenBank/DDBJ whole genome shotgun (WGS) entry which is preliminary data.</text>
</comment>
<evidence type="ECO:0000313" key="1">
    <source>
        <dbReference type="EMBL" id="CAL1296544.1"/>
    </source>
</evidence>
<name>A0AAV2BKW5_9ARAC</name>
<dbReference type="Proteomes" id="UP001497382">
    <property type="component" value="Unassembled WGS sequence"/>
</dbReference>
<organism evidence="1 2">
    <name type="scientific">Larinioides sclopetarius</name>
    <dbReference type="NCBI Taxonomy" id="280406"/>
    <lineage>
        <taxon>Eukaryota</taxon>
        <taxon>Metazoa</taxon>
        <taxon>Ecdysozoa</taxon>
        <taxon>Arthropoda</taxon>
        <taxon>Chelicerata</taxon>
        <taxon>Arachnida</taxon>
        <taxon>Araneae</taxon>
        <taxon>Araneomorphae</taxon>
        <taxon>Entelegynae</taxon>
        <taxon>Araneoidea</taxon>
        <taxon>Araneidae</taxon>
        <taxon>Larinioides</taxon>
    </lineage>
</organism>
<dbReference type="AlphaFoldDB" id="A0AAV2BKW5"/>